<keyword evidence="3" id="KW-1185">Reference proteome</keyword>
<name>A0AAD6V7M0_9AGAR</name>
<reference evidence="2" key="1">
    <citation type="submission" date="2023-03" db="EMBL/GenBank/DDBJ databases">
        <title>Massive genome expansion in bonnet fungi (Mycena s.s.) driven by repeated elements and novel gene families across ecological guilds.</title>
        <authorList>
            <consortium name="Lawrence Berkeley National Laboratory"/>
            <person name="Harder C.B."/>
            <person name="Miyauchi S."/>
            <person name="Viragh M."/>
            <person name="Kuo A."/>
            <person name="Thoen E."/>
            <person name="Andreopoulos B."/>
            <person name="Lu D."/>
            <person name="Skrede I."/>
            <person name="Drula E."/>
            <person name="Henrissat B."/>
            <person name="Morin E."/>
            <person name="Kohler A."/>
            <person name="Barry K."/>
            <person name="LaButti K."/>
            <person name="Morin E."/>
            <person name="Salamov A."/>
            <person name="Lipzen A."/>
            <person name="Mereny Z."/>
            <person name="Hegedus B."/>
            <person name="Baldrian P."/>
            <person name="Stursova M."/>
            <person name="Weitz H."/>
            <person name="Taylor A."/>
            <person name="Grigoriev I.V."/>
            <person name="Nagy L.G."/>
            <person name="Martin F."/>
            <person name="Kauserud H."/>
        </authorList>
    </citation>
    <scope>NUCLEOTIDE SEQUENCE</scope>
    <source>
        <strain evidence="2">9144</strain>
    </source>
</reference>
<protein>
    <submittedName>
        <fullName evidence="2">Uncharacterized protein</fullName>
    </submittedName>
</protein>
<evidence type="ECO:0000256" key="1">
    <source>
        <dbReference type="SAM" id="MobiDB-lite"/>
    </source>
</evidence>
<evidence type="ECO:0000313" key="2">
    <source>
        <dbReference type="EMBL" id="KAJ7204444.1"/>
    </source>
</evidence>
<organism evidence="2 3">
    <name type="scientific">Mycena pura</name>
    <dbReference type="NCBI Taxonomy" id="153505"/>
    <lineage>
        <taxon>Eukaryota</taxon>
        <taxon>Fungi</taxon>
        <taxon>Dikarya</taxon>
        <taxon>Basidiomycota</taxon>
        <taxon>Agaricomycotina</taxon>
        <taxon>Agaricomycetes</taxon>
        <taxon>Agaricomycetidae</taxon>
        <taxon>Agaricales</taxon>
        <taxon>Marasmiineae</taxon>
        <taxon>Mycenaceae</taxon>
        <taxon>Mycena</taxon>
    </lineage>
</organism>
<gene>
    <name evidence="2" type="ORF">GGX14DRAFT_569554</name>
</gene>
<proteinExistence type="predicted"/>
<evidence type="ECO:0000313" key="3">
    <source>
        <dbReference type="Proteomes" id="UP001219525"/>
    </source>
</evidence>
<comment type="caution">
    <text evidence="2">The sequence shown here is derived from an EMBL/GenBank/DDBJ whole genome shotgun (WGS) entry which is preliminary data.</text>
</comment>
<dbReference type="EMBL" id="JARJCW010000047">
    <property type="protein sequence ID" value="KAJ7204444.1"/>
    <property type="molecule type" value="Genomic_DNA"/>
</dbReference>
<sequence>MAPLDRWKSPSGHNNVTEIVKNSYLNGRSPPCFVPLPCAPTATVKTRRHLHVIEKAKDLICPTPPCARSHERAQARSQRLSLPHAVAAATCISRPRTPPCVGGPPPLASPARCLRTHEGAPTPRTAACIIRLYTLPCVHGLVFDAQGHRRLHHPLVHASIRVQGSLWISAAAAAARIIGARSHAGSFSTTSAADPPPPQPPPVSMPAAHMRACTGSFSTSSATAATCISRPHTVTATCIRPRTLPFVCGAPFGRLAPPPRASSAHAHSHAGPPTLETAATTAARFDARCPRTLRCVRGLVLATPVAAARFDARRPSLVRPPRRRCGLFHRGRSGGSDVCAGSAAIAAHIGACTGSLMRHRRPSQFPLPRARSHACAGSLLRPPPPVSTPAGSRILP</sequence>
<dbReference type="AlphaFoldDB" id="A0AAD6V7M0"/>
<accession>A0AAD6V7M0</accession>
<feature type="region of interest" description="Disordered" evidence="1">
    <location>
        <begin position="376"/>
        <end position="396"/>
    </location>
</feature>
<dbReference type="Proteomes" id="UP001219525">
    <property type="component" value="Unassembled WGS sequence"/>
</dbReference>